<evidence type="ECO:0000256" key="2">
    <source>
        <dbReference type="SAM" id="Phobius"/>
    </source>
</evidence>
<keyword evidence="2" id="KW-0472">Membrane</keyword>
<accession>M9M7W3</accession>
<evidence type="ECO:0000256" key="1">
    <source>
        <dbReference type="ARBA" id="ARBA00022679"/>
    </source>
</evidence>
<dbReference type="PROSITE" id="PS50222">
    <property type="entry name" value="EF_HAND_2"/>
    <property type="match status" value="1"/>
</dbReference>
<name>M9M7W3_PSEA3</name>
<proteinExistence type="predicted"/>
<dbReference type="OrthoDB" id="263283at2759"/>
<dbReference type="PANTHER" id="PTHR24045:SF0">
    <property type="entry name" value="N-ACETYLGLUCOSAMINE-1-PHOSPHOTRANSFERASE SUBUNITS ALPHA_BETA"/>
    <property type="match status" value="1"/>
</dbReference>
<dbReference type="GO" id="GO:0005794">
    <property type="term" value="C:Golgi apparatus"/>
    <property type="evidence" value="ECO:0007669"/>
    <property type="project" value="TreeGrafter"/>
</dbReference>
<dbReference type="PANTHER" id="PTHR24045">
    <property type="match status" value="1"/>
</dbReference>
<keyword evidence="1" id="KW-0808">Transferase</keyword>
<protein>
    <recommendedName>
        <fullName evidence="3">EF-hand domain-containing protein</fullName>
    </recommendedName>
</protein>
<reference evidence="5" key="1">
    <citation type="journal article" date="2013" name="Genome Announc.">
        <title>Genome sequence of the basidiomycetous yeast Pseudozyma antarctica T-34, a producer of the glycolipid biosurfactants mannosylerythritol lipids.</title>
        <authorList>
            <person name="Morita T."/>
            <person name="Koike H."/>
            <person name="Koyama Y."/>
            <person name="Hagiwara H."/>
            <person name="Ito E."/>
            <person name="Fukuoka T."/>
            <person name="Imura T."/>
            <person name="Machida M."/>
            <person name="Kitamoto D."/>
        </authorList>
    </citation>
    <scope>NUCLEOTIDE SEQUENCE [LARGE SCALE GENOMIC DNA]</scope>
    <source>
        <strain evidence="5">T-34</strain>
    </source>
</reference>
<dbReference type="GO" id="GO:0005509">
    <property type="term" value="F:calcium ion binding"/>
    <property type="evidence" value="ECO:0007669"/>
    <property type="project" value="InterPro"/>
</dbReference>
<dbReference type="InterPro" id="IPR047141">
    <property type="entry name" value="Stealth"/>
</dbReference>
<evidence type="ECO:0000313" key="4">
    <source>
        <dbReference type="EMBL" id="GAC77310.1"/>
    </source>
</evidence>
<dbReference type="InterPro" id="IPR002048">
    <property type="entry name" value="EF_hand_dom"/>
</dbReference>
<evidence type="ECO:0000259" key="3">
    <source>
        <dbReference type="PROSITE" id="PS50222"/>
    </source>
</evidence>
<dbReference type="GO" id="GO:0046835">
    <property type="term" value="P:carbohydrate phosphorylation"/>
    <property type="evidence" value="ECO:0007669"/>
    <property type="project" value="TreeGrafter"/>
</dbReference>
<dbReference type="STRING" id="1151754.M9M7W3"/>
<organism evidence="4 5">
    <name type="scientific">Pseudozyma antarctica (strain T-34)</name>
    <name type="common">Yeast</name>
    <name type="synonym">Candida antarctica</name>
    <dbReference type="NCBI Taxonomy" id="1151754"/>
    <lineage>
        <taxon>Eukaryota</taxon>
        <taxon>Fungi</taxon>
        <taxon>Dikarya</taxon>
        <taxon>Basidiomycota</taxon>
        <taxon>Ustilaginomycotina</taxon>
        <taxon>Ustilaginomycetes</taxon>
        <taxon>Ustilaginales</taxon>
        <taxon>Ustilaginaceae</taxon>
        <taxon>Moesziomyces</taxon>
    </lineage>
</organism>
<keyword evidence="2" id="KW-0812">Transmembrane</keyword>
<feature type="domain" description="EF-hand" evidence="3">
    <location>
        <begin position="365"/>
        <end position="400"/>
    </location>
</feature>
<dbReference type="Proteomes" id="UP000011976">
    <property type="component" value="Unassembled WGS sequence"/>
</dbReference>
<sequence length="660" mass="72726">MTQRATSSIRSLRQLRTRTVLLAGAVVVALVYFTSAYYHRNVMAEHASWIPTTPGQASSQAAEEADVRRRSACWEQWFSKGTVCVRPPKQWTEQAKLDLIWTWSNSSLTRQAHDRIDPAKTSSSHSHAEASDFLRYSFRSAQQHMHHGFGRVTLLTPDLPKDKLATQALQACTRSYQDAQGVSRSGQRPCWLATEDRVFEAPQLLHNRQVGCAPGSSASSCSGHWIDQDEPFSSALLAAQAPGLSDVRLLVAPHHVFARPVSASDFWSPLYGATYRFDPEAQVSSAAASPMAGQEALQKPNALLDARFGVRPRRKLLDLPVPVSASILAEMRQIWPDVLKLTPTSQSARFDFGFLAAHYVLERHREALLWSFVVAKHDRDADGLLSAAEAEAVLKELGIDAHKAYAAPQVELPRRGTRSAATVVSNLRRAQMPERLGKESMSSSMDGLAFLTPRSSDAQEGAAAEEAQPPVCRLDRECVKPLLDAVSGSDPPRVSEVLRRVAFQAPMCGDCMLTHLVGQSGEQGLSAFLPAGELDMPAIEVLPLTARFEQADYSLSGSGAARTTRLHGVTQLLARYAHTMVQQQSFVTPAMATLSQARLGLITLEVLESSSLFSFKQQLNASEPLELAAQTEWDWTAYVRAWLSLRFPFAMRFESRTHEL</sequence>
<dbReference type="GO" id="GO:0003976">
    <property type="term" value="F:UDP-N-acetylglucosamine-lysosomal-enzyme N-acetylglucosaminephosphotransferase activity"/>
    <property type="evidence" value="ECO:0007669"/>
    <property type="project" value="TreeGrafter"/>
</dbReference>
<keyword evidence="2" id="KW-1133">Transmembrane helix</keyword>
<dbReference type="AlphaFoldDB" id="M9M7W3"/>
<gene>
    <name evidence="4" type="ORF">PANT_25c00080</name>
</gene>
<evidence type="ECO:0000313" key="5">
    <source>
        <dbReference type="Proteomes" id="UP000011976"/>
    </source>
</evidence>
<dbReference type="EMBL" id="DF196791">
    <property type="protein sequence ID" value="GAC77310.1"/>
    <property type="molecule type" value="Genomic_DNA"/>
</dbReference>
<feature type="transmembrane region" description="Helical" evidence="2">
    <location>
        <begin position="20"/>
        <end position="38"/>
    </location>
</feature>